<keyword evidence="3" id="KW-1185">Reference proteome</keyword>
<accession>A0A2A9MIR2</accession>
<evidence type="ECO:0000313" key="2">
    <source>
        <dbReference type="EMBL" id="PFH36141.1"/>
    </source>
</evidence>
<feature type="compositionally biased region" description="Basic and acidic residues" evidence="1">
    <location>
        <begin position="343"/>
        <end position="352"/>
    </location>
</feature>
<feature type="compositionally biased region" description="Basic and acidic residues" evidence="1">
    <location>
        <begin position="1820"/>
        <end position="1835"/>
    </location>
</feature>
<proteinExistence type="predicted"/>
<feature type="compositionally biased region" description="Basic and acidic residues" evidence="1">
    <location>
        <begin position="617"/>
        <end position="628"/>
    </location>
</feature>
<feature type="region of interest" description="Disordered" evidence="1">
    <location>
        <begin position="2141"/>
        <end position="2160"/>
    </location>
</feature>
<organism evidence="2 3">
    <name type="scientific">Besnoitia besnoiti</name>
    <name type="common">Apicomplexan protozoan</name>
    <dbReference type="NCBI Taxonomy" id="94643"/>
    <lineage>
        <taxon>Eukaryota</taxon>
        <taxon>Sar</taxon>
        <taxon>Alveolata</taxon>
        <taxon>Apicomplexa</taxon>
        <taxon>Conoidasida</taxon>
        <taxon>Coccidia</taxon>
        <taxon>Eucoccidiorida</taxon>
        <taxon>Eimeriorina</taxon>
        <taxon>Sarcocystidae</taxon>
        <taxon>Besnoitia</taxon>
    </lineage>
</organism>
<evidence type="ECO:0000256" key="1">
    <source>
        <dbReference type="SAM" id="MobiDB-lite"/>
    </source>
</evidence>
<gene>
    <name evidence="2" type="ORF">BESB_043330</name>
</gene>
<dbReference type="OrthoDB" id="331298at2759"/>
<feature type="region of interest" description="Disordered" evidence="1">
    <location>
        <begin position="2053"/>
        <end position="2077"/>
    </location>
</feature>
<feature type="region of interest" description="Disordered" evidence="1">
    <location>
        <begin position="388"/>
        <end position="646"/>
    </location>
</feature>
<dbReference type="InterPro" id="IPR038741">
    <property type="entry name" value="AP5B1"/>
</dbReference>
<feature type="compositionally biased region" description="Basic residues" evidence="1">
    <location>
        <begin position="480"/>
        <end position="489"/>
    </location>
</feature>
<feature type="compositionally biased region" description="Low complexity" evidence="1">
    <location>
        <begin position="914"/>
        <end position="931"/>
    </location>
</feature>
<feature type="region of interest" description="Disordered" evidence="1">
    <location>
        <begin position="1365"/>
        <end position="1389"/>
    </location>
</feature>
<comment type="caution">
    <text evidence="2">The sequence shown here is derived from an EMBL/GenBank/DDBJ whole genome shotgun (WGS) entry which is preliminary data.</text>
</comment>
<feature type="compositionally biased region" description="Acidic residues" evidence="1">
    <location>
        <begin position="390"/>
        <end position="406"/>
    </location>
</feature>
<name>A0A2A9MIR2_BESBE</name>
<sequence>MGHNRAVESEKRFAPPVDPVAGACWVAHAAYVEDGCRFSDSRRELPARRAVAGSGGCIAFPPDSPSAPCPPSSPWAVPDRAVLSTVAASVSADAGLCTGATAASAVALPQLLVSILTGRSDTAKVASLLKLEAHAGDLLYDTRRLHTALTVLDAILSNAVPIAVVALANPHINEGSPRSSAAGRAAREGGVSSGFVPGDTGGGPHVRRPTTFSQQAARLSAAELHLQRSPDVAVNCAGAPPREAIHGTSDSCSLNFDSENSRGSLHRFREGSRGVSQNGPYGRGEEAGGWTAATTLERGSLYAPRGASDELELHMSSAYVQSSRGRFAAHDPLGRSVPSRGFCDGRERRRGSADVSGQPGEDDSLVGLAQSRGLSAVVQIDISVDSLFPLEDDPGDSPADELDGEEAAPTVAHSGLEDQRAQLSACSPTRGGWKGCRKESEESPRGKAVREGGRGPRATENGCGNGGDLLCSQDSESHTHARRSPHRRGASPPSRQISPGRRPLAPGRRPHKGGAAQGDELAVSRPPAAAPSAAGLDHPGGVSSGWTTTSATGALSNPRREAQGSVRGSPSPSFHCSGHVSASARASQRERLLRAVKESSPFDAGPLSPRGQSGSGRWREAASRDHTQDWGSPRRPRGGLSVSASPGPSLLVEQPFSAVTRLVCMRVYTTVCVCLDLVLIAPDWVERLVGLLHAVIRRTSVHDDAVFRSYACECLQELERSCPGAHARPASAVRVQMPMQIEDAPLRGAGAQKLLPHGLLAAFLGPDWFAGPCCVSTLTTATLEGTSHDAPARKRRPSSLLASGEAAETRRPFYLFELLQTERQHVAEAYAGLLVTAARHTTEMLVQEVVDSVADTREGAVFAASAAPAAADAAQAGGRGRGSQAPARRLDGAAHDVAECEAARNGFSRAVAAAGGSGRPAAAPAGMAAGPEVSEGVQRGSDGRTPPKALRDQLWAPQPALARAAQGQSLSRSRERVRRRTAALADGRSARFFQVPPVGVSLLPLLPLEFPSAFGAPSSRSRRFSPLCTPSSCCSPAPGDVCVPTSWVDPSLSSESSHSSPFASGGRGGAAVAGIAAPGNGLPPSSGFPSSGFPPPRLPRRFVSTLLRALATVLDSFWWLGEWTQLHVLRNLVFFSRLLGLPPAVTVDPLLPLLYSDRPPLIHGFLRLVAEYPHSLNQVIVRLVQQKLKDLSANQGLKPFFRVLTLRWSLALLELPLFAPLFFSSPPSFLYPSAGDSTEVKEHLLQVLLAYYRRRGLYLSAAREGSSLCALGSHTECACAPQSVSSRAAVCGDSPFAPTSSSFFHARGAAPGVLSSGAEPEAAQGSAADAAWAWRLAAGGGASRLGGLGGAGAAAYAVSVARQNRGAGRGSPPGCGEDEPDLRQRASSPARIGLPENLLDVCDILQEFRYSTEPVGAHAVVYRFLLRLLQFPCQPLREKVHAFICDQLRTQPMLLMTSTLALLHHLSKFHASGVSRADSASNAAASAGAEAAAFDAGQRRWRRRVSTQSAVAYALLLSLGEFVKRLEPPSHIPQFFPLLLRLAVEPVVPPHTALQTLRRLVDFSAADRGGSPADVQDQWVVGMNILTVCRQLLRTHSQAALYEGLSCLLLRLAEATPCIDLRDNALLLLRIFTHTGQLPLKFLFSRPGQQMLPLMQRHLACVSPATYRIDGPLPFLTLRKSRSERREICGLADHQAAFFLATTFHAPAEEEAVTDVLLFFSAPGASLLSWEEDRARRGNADFAPSVEDCLSPHGQGGGAGRGATESPVAACETLCVAAFQKFYALCYESDEKTISLLNTMHTQNWTRVQHAPAGFLAEEASRHAHGQKWDEESGRPWRGPAPAGEENSDFHARVASMCGQSPVIVTSSQTGEAQSTHVDGLRSFAPLLSLQQAAQPRAGLPSDTVDFERLCRSPSFSAFVSSDEFLVNSYRAFVAATPFYIRIPFCLHFKGRRNFAVDRSERGYSPPPACPSTAAKPRPSEGDPPLASGPALEPSVEKELGTETAWKARVVQRGERQNAEDGSAPRQWKMVQTGRHSVHSVRELPDAVEFTQQRRPEENAGYSSRQRNIVTDNEGATSGRCGLRARAESEGAALRSGYGLPLLTELYGIELVFSRAEDYAPMRSVRLPFLQDGAVLKQARGSRLERRRGHGRVESEEEEEGESSLASFPFMYKIVLKLQPRQPVPASIAVDVRFNDVTGALFFGELETFSVSFQDLFLPVCAPPSFWAPLFRHLWADSSLARSVKILEFDCNTVQDMIDMTLKPFLIEDPVSDDSEDFDFEQSTRLTASDISISQHMGGEIRSSKALTVKIRMMKRSLRLHGQFRLCVDGAAFWRRTSTSSSLRSGGRVQQVILSHGIAAEAQNGQTVVRSRRCAGLRRERDLKGQVHSDVVRLPAGTRPLMKLLLMGPTRGAQTLSVRGTQARQRIVGEAATSKTGLVRKTSSPMTQAEALFSRGGIPQSPTVTMKVPHLGETRFRKKGIGFARRTVHNDSCESSFSCRRDIICSLGLAYLVLPLRFA</sequence>
<feature type="compositionally biased region" description="Polar residues" evidence="1">
    <location>
        <begin position="2061"/>
        <end position="2076"/>
    </location>
</feature>
<feature type="region of interest" description="Disordered" evidence="1">
    <location>
        <begin position="1820"/>
        <end position="1846"/>
    </location>
</feature>
<feature type="region of interest" description="Disordered" evidence="1">
    <location>
        <begin position="173"/>
        <end position="204"/>
    </location>
</feature>
<feature type="region of interest" description="Disordered" evidence="1">
    <location>
        <begin position="1960"/>
        <end position="2004"/>
    </location>
</feature>
<evidence type="ECO:0000313" key="3">
    <source>
        <dbReference type="Proteomes" id="UP000224006"/>
    </source>
</evidence>
<protein>
    <submittedName>
        <fullName evidence="2">Uncharacterized protein</fullName>
    </submittedName>
</protein>
<reference evidence="2 3" key="1">
    <citation type="submission" date="2017-09" db="EMBL/GenBank/DDBJ databases">
        <title>Genome sequencing of Besnoitia besnoiti strain Bb-Ger1.</title>
        <authorList>
            <person name="Schares G."/>
            <person name="Venepally P."/>
            <person name="Lorenzi H.A."/>
        </authorList>
    </citation>
    <scope>NUCLEOTIDE SEQUENCE [LARGE SCALE GENOMIC DNA]</scope>
    <source>
        <strain evidence="2 3">Bb-Ger1</strain>
    </source>
</reference>
<dbReference type="GO" id="GO:0030119">
    <property type="term" value="C:AP-type membrane coat adaptor complex"/>
    <property type="evidence" value="ECO:0007669"/>
    <property type="project" value="TreeGrafter"/>
</dbReference>
<dbReference type="GeneID" id="40309263"/>
<dbReference type="GO" id="GO:0016197">
    <property type="term" value="P:endosomal transport"/>
    <property type="evidence" value="ECO:0007669"/>
    <property type="project" value="InterPro"/>
</dbReference>
<feature type="compositionally biased region" description="Low complexity" evidence="1">
    <location>
        <begin position="526"/>
        <end position="556"/>
    </location>
</feature>
<dbReference type="RefSeq" id="XP_029220150.1">
    <property type="nucleotide sequence ID" value="XM_029362784.1"/>
</dbReference>
<dbReference type="KEGG" id="bbes:BESB_043330"/>
<dbReference type="EMBL" id="NWUJ01000003">
    <property type="protein sequence ID" value="PFH36141.1"/>
    <property type="molecule type" value="Genomic_DNA"/>
</dbReference>
<feature type="region of interest" description="Disordered" evidence="1">
    <location>
        <begin position="329"/>
        <end position="365"/>
    </location>
</feature>
<feature type="compositionally biased region" description="Low complexity" evidence="1">
    <location>
        <begin position="175"/>
        <end position="194"/>
    </location>
</feature>
<dbReference type="VEuPathDB" id="ToxoDB:BESB_043330"/>
<feature type="compositionally biased region" description="Basic and acidic residues" evidence="1">
    <location>
        <begin position="587"/>
        <end position="597"/>
    </location>
</feature>
<dbReference type="PANTHER" id="PTHR34033">
    <property type="entry name" value="AP-5 COMPLEX SUBUNIT BETA-1"/>
    <property type="match status" value="1"/>
</dbReference>
<feature type="region of interest" description="Disordered" evidence="1">
    <location>
        <begin position="914"/>
        <end position="976"/>
    </location>
</feature>
<feature type="region of interest" description="Disordered" evidence="1">
    <location>
        <begin position="261"/>
        <end position="289"/>
    </location>
</feature>
<feature type="region of interest" description="Disordered" evidence="1">
    <location>
        <begin position="785"/>
        <end position="804"/>
    </location>
</feature>
<dbReference type="PANTHER" id="PTHR34033:SF1">
    <property type="entry name" value="AP-5 COMPLEX SUBUNIT BETA-1"/>
    <property type="match status" value="1"/>
</dbReference>
<dbReference type="Proteomes" id="UP000224006">
    <property type="component" value="Chromosome III"/>
</dbReference>
<feature type="compositionally biased region" description="Basic and acidic residues" evidence="1">
    <location>
        <begin position="436"/>
        <end position="454"/>
    </location>
</feature>